<organism evidence="1">
    <name type="scientific">Ignisphaera aggregans</name>
    <dbReference type="NCBI Taxonomy" id="334771"/>
    <lineage>
        <taxon>Archaea</taxon>
        <taxon>Thermoproteota</taxon>
        <taxon>Thermoprotei</taxon>
        <taxon>Desulfurococcales</taxon>
        <taxon>Desulfurococcaceae</taxon>
        <taxon>Ignisphaera</taxon>
    </lineage>
</organism>
<dbReference type="GO" id="GO:0030127">
    <property type="term" value="C:COPII vesicle coat"/>
    <property type="evidence" value="ECO:0007669"/>
    <property type="project" value="InterPro"/>
</dbReference>
<accession>A0A7J3JN37</accession>
<gene>
    <name evidence="1" type="ORF">ENU30_00790</name>
</gene>
<dbReference type="GO" id="GO:0008270">
    <property type="term" value="F:zinc ion binding"/>
    <property type="evidence" value="ECO:0007669"/>
    <property type="project" value="InterPro"/>
</dbReference>
<dbReference type="Gene3D" id="3.90.820.10">
    <property type="entry name" value="Structural Genomics, Unknown Function 30-nov-00 1gh9 Mol_id"/>
    <property type="match status" value="1"/>
</dbReference>
<sequence length="69" mass="7949">MVQYLIIKCEKCGNFIAIKENSKSFRCPYCGVRSTVVDSFGKMRFKIYAVADGREVPKKLAELKRLEKI</sequence>
<proteinExistence type="predicted"/>
<dbReference type="AlphaFoldDB" id="A0A7J3JN37"/>
<dbReference type="GO" id="GO:0006886">
    <property type="term" value="P:intracellular protein transport"/>
    <property type="evidence" value="ECO:0007669"/>
    <property type="project" value="InterPro"/>
</dbReference>
<evidence type="ECO:0008006" key="2">
    <source>
        <dbReference type="Google" id="ProtNLM"/>
    </source>
</evidence>
<reference evidence="1" key="1">
    <citation type="journal article" date="2020" name="mSystems">
        <title>Genome- and Community-Level Interaction Insights into Carbon Utilization and Element Cycling Functions of Hydrothermarchaeota in Hydrothermal Sediment.</title>
        <authorList>
            <person name="Zhou Z."/>
            <person name="Liu Y."/>
            <person name="Xu W."/>
            <person name="Pan J."/>
            <person name="Luo Z.H."/>
            <person name="Li M."/>
        </authorList>
    </citation>
    <scope>NUCLEOTIDE SEQUENCE [LARGE SCALE GENOMIC DNA]</scope>
    <source>
        <strain evidence="1">SpSt-657</strain>
    </source>
</reference>
<dbReference type="EMBL" id="DTBZ01000023">
    <property type="protein sequence ID" value="HGQ17506.1"/>
    <property type="molecule type" value="Genomic_DNA"/>
</dbReference>
<dbReference type="SUPFAM" id="SSF82919">
    <property type="entry name" value="Zn-finger domain of Sec23/24"/>
    <property type="match status" value="1"/>
</dbReference>
<comment type="caution">
    <text evidence="1">The sequence shown here is derived from an EMBL/GenBank/DDBJ whole genome shotgun (WGS) entry which is preliminary data.</text>
</comment>
<evidence type="ECO:0000313" key="1">
    <source>
        <dbReference type="EMBL" id="HGQ17506.1"/>
    </source>
</evidence>
<dbReference type="GO" id="GO:0006888">
    <property type="term" value="P:endoplasmic reticulum to Golgi vesicle-mediated transport"/>
    <property type="evidence" value="ECO:0007669"/>
    <property type="project" value="InterPro"/>
</dbReference>
<dbReference type="InterPro" id="IPR036174">
    <property type="entry name" value="Znf_Sec23_Sec24_sf"/>
</dbReference>
<name>A0A7J3JN37_9CREN</name>
<protein>
    <recommendedName>
        <fullName evidence="2">DUF1922 domain-containing protein</fullName>
    </recommendedName>
</protein>